<dbReference type="InterPro" id="IPR012259">
    <property type="entry name" value="DHFR"/>
</dbReference>
<evidence type="ECO:0000256" key="8">
    <source>
        <dbReference type="PIRNR" id="PIRNR000194"/>
    </source>
</evidence>
<keyword evidence="4 8" id="KW-0554">One-carbon metabolism</keyword>
<name>A0AAU7XAZ6_9HYPH</name>
<sequence length="177" mass="19142">MSTASPAPIEIVIVVAVAKNGVIGRENDMPWRISTDFKRFRRITMGRPIIMGRKTFLSIGKPLDGRTNIVVTRDPVFRPEGAEVAASLDLAIERAKAVAAASSVGEIMIGGGGEIYRQALPLATRVELTEVALEPPVEGAAVFPTLDPAAWQEVARVAGERGPKDEADFAFVTYRRR</sequence>
<comment type="pathway">
    <text evidence="1 8">Cofactor biosynthesis; tetrahydrofolate biosynthesis; 5,6,7,8-tetrahydrofolate from 7,8-dihydrofolate: step 1/1.</text>
</comment>
<keyword evidence="6 8" id="KW-0560">Oxidoreductase</keyword>
<dbReference type="GO" id="GO:0046655">
    <property type="term" value="P:folic acid metabolic process"/>
    <property type="evidence" value="ECO:0007669"/>
    <property type="project" value="TreeGrafter"/>
</dbReference>
<proteinExistence type="inferred from homology"/>
<evidence type="ECO:0000256" key="3">
    <source>
        <dbReference type="ARBA" id="ARBA00012856"/>
    </source>
</evidence>
<dbReference type="GO" id="GO:0046452">
    <property type="term" value="P:dihydrofolate metabolic process"/>
    <property type="evidence" value="ECO:0007669"/>
    <property type="project" value="TreeGrafter"/>
</dbReference>
<dbReference type="PIRSF" id="PIRSF000194">
    <property type="entry name" value="DHFR"/>
    <property type="match status" value="1"/>
</dbReference>
<organism evidence="11">
    <name type="scientific">Methyloraptor flagellatus</name>
    <dbReference type="NCBI Taxonomy" id="3162530"/>
    <lineage>
        <taxon>Bacteria</taxon>
        <taxon>Pseudomonadati</taxon>
        <taxon>Pseudomonadota</taxon>
        <taxon>Alphaproteobacteria</taxon>
        <taxon>Hyphomicrobiales</taxon>
        <taxon>Ancalomicrobiaceae</taxon>
        <taxon>Methyloraptor</taxon>
    </lineage>
</organism>
<dbReference type="EMBL" id="CP158568">
    <property type="protein sequence ID" value="XBY45269.1"/>
    <property type="molecule type" value="Genomic_DNA"/>
</dbReference>
<dbReference type="InterPro" id="IPR017925">
    <property type="entry name" value="DHFR_CS"/>
</dbReference>
<evidence type="ECO:0000259" key="10">
    <source>
        <dbReference type="PROSITE" id="PS51330"/>
    </source>
</evidence>
<evidence type="ECO:0000256" key="6">
    <source>
        <dbReference type="ARBA" id="ARBA00023002"/>
    </source>
</evidence>
<dbReference type="AlphaFoldDB" id="A0AAU7XAZ6"/>
<evidence type="ECO:0000256" key="9">
    <source>
        <dbReference type="RuleBase" id="RU004474"/>
    </source>
</evidence>
<dbReference type="GO" id="GO:0046654">
    <property type="term" value="P:tetrahydrofolate biosynthetic process"/>
    <property type="evidence" value="ECO:0007669"/>
    <property type="project" value="InterPro"/>
</dbReference>
<comment type="similarity">
    <text evidence="2 8 9">Belongs to the dihydrofolate reductase family.</text>
</comment>
<dbReference type="InterPro" id="IPR001796">
    <property type="entry name" value="DHFR_dom"/>
</dbReference>
<dbReference type="PANTHER" id="PTHR48069">
    <property type="entry name" value="DIHYDROFOLATE REDUCTASE"/>
    <property type="match status" value="1"/>
</dbReference>
<dbReference type="Pfam" id="PF00186">
    <property type="entry name" value="DHFR_1"/>
    <property type="match status" value="1"/>
</dbReference>
<dbReference type="SUPFAM" id="SSF53597">
    <property type="entry name" value="Dihydrofolate reductase-like"/>
    <property type="match status" value="1"/>
</dbReference>
<dbReference type="KEGG" id="mflg:ABS361_02990"/>
<dbReference type="CDD" id="cd00209">
    <property type="entry name" value="DHFR"/>
    <property type="match status" value="1"/>
</dbReference>
<dbReference type="RefSeq" id="WP_407050359.1">
    <property type="nucleotide sequence ID" value="NZ_CP158568.1"/>
</dbReference>
<dbReference type="PROSITE" id="PS00075">
    <property type="entry name" value="DHFR_1"/>
    <property type="match status" value="1"/>
</dbReference>
<evidence type="ECO:0000313" key="11">
    <source>
        <dbReference type="EMBL" id="XBY45269.1"/>
    </source>
</evidence>
<comment type="catalytic activity">
    <reaction evidence="8">
        <text>(6S)-5,6,7,8-tetrahydrofolate + NADP(+) = 7,8-dihydrofolate + NADPH + H(+)</text>
        <dbReference type="Rhea" id="RHEA:15009"/>
        <dbReference type="ChEBI" id="CHEBI:15378"/>
        <dbReference type="ChEBI" id="CHEBI:57451"/>
        <dbReference type="ChEBI" id="CHEBI:57453"/>
        <dbReference type="ChEBI" id="CHEBI:57783"/>
        <dbReference type="ChEBI" id="CHEBI:58349"/>
        <dbReference type="EC" id="1.5.1.3"/>
    </reaction>
</comment>
<dbReference type="GO" id="GO:0004146">
    <property type="term" value="F:dihydrofolate reductase activity"/>
    <property type="evidence" value="ECO:0007669"/>
    <property type="project" value="UniProtKB-EC"/>
</dbReference>
<dbReference type="GO" id="GO:0005829">
    <property type="term" value="C:cytosol"/>
    <property type="evidence" value="ECO:0007669"/>
    <property type="project" value="TreeGrafter"/>
</dbReference>
<gene>
    <name evidence="11" type="ORF">ABS361_02990</name>
</gene>
<dbReference type="PROSITE" id="PS51330">
    <property type="entry name" value="DHFR_2"/>
    <property type="match status" value="1"/>
</dbReference>
<dbReference type="GO" id="GO:0006730">
    <property type="term" value="P:one-carbon metabolic process"/>
    <property type="evidence" value="ECO:0007669"/>
    <property type="project" value="UniProtKB-KW"/>
</dbReference>
<evidence type="ECO:0000256" key="7">
    <source>
        <dbReference type="ARBA" id="ARBA00025067"/>
    </source>
</evidence>
<dbReference type="Gene3D" id="3.40.430.10">
    <property type="entry name" value="Dihydrofolate Reductase, subunit A"/>
    <property type="match status" value="1"/>
</dbReference>
<evidence type="ECO:0000256" key="5">
    <source>
        <dbReference type="ARBA" id="ARBA00022857"/>
    </source>
</evidence>
<evidence type="ECO:0000256" key="4">
    <source>
        <dbReference type="ARBA" id="ARBA00022563"/>
    </source>
</evidence>
<comment type="function">
    <text evidence="7 8">Key enzyme in folate metabolism. Catalyzes an essential reaction for de novo glycine and purine synthesis, and for DNA precursor synthesis.</text>
</comment>
<dbReference type="PRINTS" id="PR00070">
    <property type="entry name" value="DHFR"/>
</dbReference>
<keyword evidence="5 8" id="KW-0521">NADP</keyword>
<dbReference type="EC" id="1.5.1.3" evidence="3 8"/>
<reference evidence="11" key="1">
    <citation type="submission" date="2024-06" db="EMBL/GenBank/DDBJ databases">
        <title>Methylostella associata gen. nov., sp. nov., a novel Ancalomicrobiaceae-affiliated facultatively methylotrophic bacteria that feed on methanotrophs of the genus Methylococcus.</title>
        <authorList>
            <person name="Saltykova V."/>
            <person name="Danilova O.V."/>
            <person name="Oshkin I.Y."/>
            <person name="Belova S.E."/>
            <person name="Pimenov N.V."/>
            <person name="Dedysh S.N."/>
        </authorList>
    </citation>
    <scope>NUCLEOTIDE SEQUENCE</scope>
    <source>
        <strain evidence="11">S20</strain>
    </source>
</reference>
<accession>A0AAU7XAZ6</accession>
<dbReference type="InterPro" id="IPR024072">
    <property type="entry name" value="DHFR-like_dom_sf"/>
</dbReference>
<dbReference type="GO" id="GO:0050661">
    <property type="term" value="F:NADP binding"/>
    <property type="evidence" value="ECO:0007669"/>
    <property type="project" value="InterPro"/>
</dbReference>
<protein>
    <recommendedName>
        <fullName evidence="3 8">Dihydrofolate reductase</fullName>
        <ecNumber evidence="3 8">1.5.1.3</ecNumber>
    </recommendedName>
</protein>
<evidence type="ECO:0000256" key="1">
    <source>
        <dbReference type="ARBA" id="ARBA00004903"/>
    </source>
</evidence>
<feature type="domain" description="DHFR" evidence="10">
    <location>
        <begin position="10"/>
        <end position="176"/>
    </location>
</feature>
<evidence type="ECO:0000256" key="2">
    <source>
        <dbReference type="ARBA" id="ARBA00009539"/>
    </source>
</evidence>
<dbReference type="PANTHER" id="PTHR48069:SF3">
    <property type="entry name" value="DIHYDROFOLATE REDUCTASE"/>
    <property type="match status" value="1"/>
</dbReference>